<dbReference type="GO" id="GO:0005975">
    <property type="term" value="P:carbohydrate metabolic process"/>
    <property type="evidence" value="ECO:0007669"/>
    <property type="project" value="InterPro"/>
</dbReference>
<comment type="caution">
    <text evidence="4">The sequence shown here is derived from an EMBL/GenBank/DDBJ whole genome shotgun (WGS) entry which is preliminary data.</text>
</comment>
<dbReference type="PANTHER" id="PTHR10963:SF55">
    <property type="entry name" value="GLYCOSIDE HYDROLASE FAMILY 16 PROTEIN"/>
    <property type="match status" value="1"/>
</dbReference>
<feature type="chain" id="PRO_5021237030" evidence="2">
    <location>
        <begin position="25"/>
        <end position="272"/>
    </location>
</feature>
<feature type="domain" description="GH16" evidence="3">
    <location>
        <begin position="26"/>
        <end position="271"/>
    </location>
</feature>
<keyword evidence="4" id="KW-0378">Hydrolase</keyword>
<feature type="signal peptide" evidence="2">
    <location>
        <begin position="1"/>
        <end position="24"/>
    </location>
</feature>
<dbReference type="GO" id="GO:0004553">
    <property type="term" value="F:hydrolase activity, hydrolyzing O-glycosyl compounds"/>
    <property type="evidence" value="ECO:0007669"/>
    <property type="project" value="InterPro"/>
</dbReference>
<keyword evidence="5" id="KW-1185">Reference proteome</keyword>
<dbReference type="AlphaFoldDB" id="A0A4Y8ULT9"/>
<evidence type="ECO:0000313" key="4">
    <source>
        <dbReference type="EMBL" id="TFH69231.1"/>
    </source>
</evidence>
<evidence type="ECO:0000259" key="3">
    <source>
        <dbReference type="PROSITE" id="PS51762"/>
    </source>
</evidence>
<evidence type="ECO:0000256" key="2">
    <source>
        <dbReference type="SAM" id="SignalP"/>
    </source>
</evidence>
<dbReference type="InterPro" id="IPR000757">
    <property type="entry name" value="Beta-glucanase-like"/>
</dbReference>
<dbReference type="SUPFAM" id="SSF49899">
    <property type="entry name" value="Concanavalin A-like lectins/glucanases"/>
    <property type="match status" value="1"/>
</dbReference>
<dbReference type="Gene3D" id="2.60.120.200">
    <property type="match status" value="1"/>
</dbReference>
<dbReference type="PROSITE" id="PS51762">
    <property type="entry name" value="GH16_2"/>
    <property type="match status" value="1"/>
</dbReference>
<dbReference type="CDD" id="cd08023">
    <property type="entry name" value="GH16_laminarinase_like"/>
    <property type="match status" value="1"/>
</dbReference>
<organism evidence="4 5">
    <name type="scientific">Gammaproteobacteria bacterium LSUCC0057</name>
    <dbReference type="NCBI Taxonomy" id="2559237"/>
    <lineage>
        <taxon>Bacteria</taxon>
        <taxon>Pseudomonadati</taxon>
        <taxon>Pseudomonadota</taxon>
        <taxon>Gammaproteobacteria</taxon>
        <taxon>Cellvibrionales</taxon>
        <taxon>Porticoccaceae</taxon>
        <taxon>SAR92 clade</taxon>
    </lineage>
</organism>
<reference evidence="4 5" key="1">
    <citation type="submission" date="2019-03" db="EMBL/GenBank/DDBJ databases">
        <title>Draft genome of Gammaproteobacteria bacterium LSUCC0057, a member of the SAR92 clade.</title>
        <authorList>
            <person name="Lanclos V.C."/>
            <person name="Doiron C."/>
            <person name="Henson M.W."/>
            <person name="Thrash J.C."/>
        </authorList>
    </citation>
    <scope>NUCLEOTIDE SEQUENCE [LARGE SCALE GENOMIC DNA]</scope>
    <source>
        <strain evidence="4 5">LSUCC0057</strain>
    </source>
</reference>
<gene>
    <name evidence="4" type="ORF">E3W66_04740</name>
</gene>
<dbReference type="Pfam" id="PF00722">
    <property type="entry name" value="Glyco_hydro_16"/>
    <property type="match status" value="1"/>
</dbReference>
<comment type="similarity">
    <text evidence="1">Belongs to the glycosyl hydrolase 16 family.</text>
</comment>
<name>A0A4Y8ULT9_9GAMM</name>
<dbReference type="PANTHER" id="PTHR10963">
    <property type="entry name" value="GLYCOSYL HYDROLASE-RELATED"/>
    <property type="match status" value="1"/>
</dbReference>
<dbReference type="EMBL" id="SPIA01000001">
    <property type="protein sequence ID" value="TFH69231.1"/>
    <property type="molecule type" value="Genomic_DNA"/>
</dbReference>
<sequence>MTAMLAKPCALVLFLASSVALASAADGQCGAPTFADEFDAAQLDSARWNVVTGDGCELNLCGWGNNEQQVYNREAAVVQGGMLQLMAYQATGKQIASARLTTEGKFSQRYGRFEARMKLPPNLGLWPAFWLLPADKQQVWPLEGEIDILEQKGFSRESKREVLGAIHFGEKWPNNTHYSESITRPTPFADRWHVYAIEWREGVIRWFVDDKQYGEVRRADIAPHRWPFDDKPFYIILNLAVGGTLGGDVVEETLPAWMLVDYVRVYDGSCLS</sequence>
<accession>A0A4Y8ULT9</accession>
<keyword evidence="2" id="KW-0732">Signal</keyword>
<protein>
    <submittedName>
        <fullName evidence="4">Glycoside hydrolase family 16 protein</fullName>
    </submittedName>
</protein>
<evidence type="ECO:0000256" key="1">
    <source>
        <dbReference type="ARBA" id="ARBA00006865"/>
    </source>
</evidence>
<dbReference type="InterPro" id="IPR050546">
    <property type="entry name" value="Glycosyl_Hydrlase_16"/>
</dbReference>
<dbReference type="Proteomes" id="UP000298133">
    <property type="component" value="Unassembled WGS sequence"/>
</dbReference>
<dbReference type="OrthoDB" id="9809583at2"/>
<evidence type="ECO:0000313" key="5">
    <source>
        <dbReference type="Proteomes" id="UP000298133"/>
    </source>
</evidence>
<proteinExistence type="inferred from homology"/>
<dbReference type="InterPro" id="IPR013320">
    <property type="entry name" value="ConA-like_dom_sf"/>
</dbReference>